<organism evidence="8 9">
    <name type="scientific">Corynebacterium renale</name>
    <dbReference type="NCBI Taxonomy" id="1724"/>
    <lineage>
        <taxon>Bacteria</taxon>
        <taxon>Bacillati</taxon>
        <taxon>Actinomycetota</taxon>
        <taxon>Actinomycetes</taxon>
        <taxon>Mycobacteriales</taxon>
        <taxon>Corynebacteriaceae</taxon>
        <taxon>Corynebacterium</taxon>
    </lineage>
</organism>
<evidence type="ECO:0000313" key="8">
    <source>
        <dbReference type="EMBL" id="PFG27928.1"/>
    </source>
</evidence>
<evidence type="ECO:0000259" key="7">
    <source>
        <dbReference type="Pfam" id="PF01061"/>
    </source>
</evidence>
<evidence type="ECO:0000256" key="4">
    <source>
        <dbReference type="ARBA" id="ARBA00023136"/>
    </source>
</evidence>
<dbReference type="PANTHER" id="PTHR43229:SF2">
    <property type="entry name" value="NODULATION PROTEIN J"/>
    <property type="match status" value="1"/>
</dbReference>
<dbReference type="GO" id="GO:0140359">
    <property type="term" value="F:ABC-type transporter activity"/>
    <property type="evidence" value="ECO:0007669"/>
    <property type="project" value="InterPro"/>
</dbReference>
<comment type="subcellular location">
    <subcellularLocation>
        <location evidence="1">Membrane</location>
        <topology evidence="1">Multi-pass membrane protein</topology>
    </subcellularLocation>
</comment>
<feature type="transmembrane region" description="Helical" evidence="6">
    <location>
        <begin position="164"/>
        <end position="184"/>
    </location>
</feature>
<keyword evidence="5" id="KW-0046">Antibiotic resistance</keyword>
<dbReference type="PANTHER" id="PTHR43229">
    <property type="entry name" value="NODULATION PROTEIN J"/>
    <property type="match status" value="1"/>
</dbReference>
<proteinExistence type="predicted"/>
<evidence type="ECO:0000313" key="9">
    <source>
        <dbReference type="Proteomes" id="UP000221653"/>
    </source>
</evidence>
<reference evidence="8 9" key="1">
    <citation type="submission" date="2017-10" db="EMBL/GenBank/DDBJ databases">
        <title>Sequencing the genomes of 1000 actinobacteria strains.</title>
        <authorList>
            <person name="Klenk H.-P."/>
        </authorList>
    </citation>
    <scope>NUCLEOTIDE SEQUENCE [LARGE SCALE GENOMIC DNA]</scope>
    <source>
        <strain evidence="8 9">DSM 20688</strain>
    </source>
</reference>
<protein>
    <submittedName>
        <fullName evidence="8">ABC-2 type transport system permease protein</fullName>
    </submittedName>
</protein>
<dbReference type="OrthoDB" id="63188at2"/>
<dbReference type="InterPro" id="IPR013525">
    <property type="entry name" value="ABC2_TM"/>
</dbReference>
<dbReference type="InterPro" id="IPR000412">
    <property type="entry name" value="ABC_2_transport"/>
</dbReference>
<feature type="transmembrane region" description="Helical" evidence="6">
    <location>
        <begin position="21"/>
        <end position="40"/>
    </location>
</feature>
<dbReference type="Pfam" id="PF01061">
    <property type="entry name" value="ABC2_membrane"/>
    <property type="match status" value="1"/>
</dbReference>
<keyword evidence="2 6" id="KW-0812">Transmembrane</keyword>
<dbReference type="PIRSF" id="PIRSF006648">
    <property type="entry name" value="DrrB"/>
    <property type="match status" value="1"/>
</dbReference>
<feature type="transmembrane region" description="Helical" evidence="6">
    <location>
        <begin position="133"/>
        <end position="157"/>
    </location>
</feature>
<dbReference type="GO" id="GO:0046677">
    <property type="term" value="P:response to antibiotic"/>
    <property type="evidence" value="ECO:0007669"/>
    <property type="project" value="UniProtKB-KW"/>
</dbReference>
<comment type="caution">
    <text evidence="8">The sequence shown here is derived from an EMBL/GenBank/DDBJ whole genome shotgun (WGS) entry which is preliminary data.</text>
</comment>
<dbReference type="STRING" id="1724.GCA_001044175_02344"/>
<evidence type="ECO:0000256" key="6">
    <source>
        <dbReference type="SAM" id="Phobius"/>
    </source>
</evidence>
<evidence type="ECO:0000256" key="1">
    <source>
        <dbReference type="ARBA" id="ARBA00004141"/>
    </source>
</evidence>
<evidence type="ECO:0000256" key="5">
    <source>
        <dbReference type="ARBA" id="ARBA00023251"/>
    </source>
</evidence>
<sequence length="255" mass="27025">MKAVLAFTAINLKRVVKDWPNLVFSVLLPVVLYLIFGAAQDYGGQSFAGGNVTAFVMVGMALYAGITAAVSAASSAVVENHSGWGRQLALTPMRPAQIIAAQALIIVARAVLSIGAVYLAGALTGASMPAQNWAATFALAVVACLPFGFYGLAWVLLVPNENTVAMASTSVVILAFAGNLFMPLPLDWLEGGRLTPVYGAGALARYPVSEGYQVLRDDPYVVHDPLWYAVVNCLVWACLFVGACAVLSRRDKRRT</sequence>
<feature type="domain" description="ABC-2 type transporter transmembrane" evidence="7">
    <location>
        <begin position="4"/>
        <end position="184"/>
    </location>
</feature>
<keyword evidence="4 6" id="KW-0472">Membrane</keyword>
<accession>A0A2A9DMJ7</accession>
<feature type="transmembrane region" description="Helical" evidence="6">
    <location>
        <begin position="99"/>
        <end position="121"/>
    </location>
</feature>
<evidence type="ECO:0000256" key="2">
    <source>
        <dbReference type="ARBA" id="ARBA00022692"/>
    </source>
</evidence>
<feature type="transmembrane region" description="Helical" evidence="6">
    <location>
        <begin position="52"/>
        <end position="78"/>
    </location>
</feature>
<evidence type="ECO:0000256" key="3">
    <source>
        <dbReference type="ARBA" id="ARBA00022989"/>
    </source>
</evidence>
<dbReference type="AlphaFoldDB" id="A0A2A9DMJ7"/>
<keyword evidence="9" id="KW-1185">Reference proteome</keyword>
<gene>
    <name evidence="8" type="ORF">ATK06_1010</name>
</gene>
<keyword evidence="3 6" id="KW-1133">Transmembrane helix</keyword>
<dbReference type="RefSeq" id="WP_098388933.1">
    <property type="nucleotide sequence ID" value="NZ_LS483404.1"/>
</dbReference>
<dbReference type="InterPro" id="IPR051784">
    <property type="entry name" value="Nod_factor_ABC_transporter"/>
</dbReference>
<feature type="transmembrane region" description="Helical" evidence="6">
    <location>
        <begin position="226"/>
        <end position="247"/>
    </location>
</feature>
<dbReference type="GO" id="GO:0043190">
    <property type="term" value="C:ATP-binding cassette (ABC) transporter complex"/>
    <property type="evidence" value="ECO:0007669"/>
    <property type="project" value="InterPro"/>
</dbReference>
<name>A0A2A9DMJ7_9CORY</name>
<dbReference type="Proteomes" id="UP000221653">
    <property type="component" value="Unassembled WGS sequence"/>
</dbReference>
<dbReference type="EMBL" id="PDJF01000001">
    <property type="protein sequence ID" value="PFG27928.1"/>
    <property type="molecule type" value="Genomic_DNA"/>
</dbReference>